<feature type="compositionally biased region" description="Acidic residues" evidence="3">
    <location>
        <begin position="1269"/>
        <end position="1279"/>
    </location>
</feature>
<keyword evidence="2" id="KW-0479">Metal-binding</keyword>
<evidence type="ECO:0000259" key="4">
    <source>
        <dbReference type="PROSITE" id="PS50103"/>
    </source>
</evidence>
<feature type="compositionally biased region" description="Basic residues" evidence="3">
    <location>
        <begin position="601"/>
        <end position="646"/>
    </location>
</feature>
<keyword evidence="7" id="KW-1185">Reference proteome</keyword>
<keyword evidence="1" id="KW-0507">mRNA processing</keyword>
<evidence type="ECO:0000313" key="7">
    <source>
        <dbReference type="Proteomes" id="UP001161247"/>
    </source>
</evidence>
<dbReference type="Gene3D" id="1.10.10.790">
    <property type="entry name" value="Surp module"/>
    <property type="match status" value="1"/>
</dbReference>
<accession>A0AAV1DV59</accession>
<dbReference type="InterPro" id="IPR000061">
    <property type="entry name" value="Surp"/>
</dbReference>
<evidence type="ECO:0000313" key="6">
    <source>
        <dbReference type="EMBL" id="CAI9111732.1"/>
    </source>
</evidence>
<dbReference type="GO" id="GO:0003723">
    <property type="term" value="F:RNA binding"/>
    <property type="evidence" value="ECO:0007669"/>
    <property type="project" value="InterPro"/>
</dbReference>
<dbReference type="EMBL" id="OX459124">
    <property type="protein sequence ID" value="CAI9111732.1"/>
    <property type="molecule type" value="Genomic_DNA"/>
</dbReference>
<feature type="domain" description="SURP motif" evidence="5">
    <location>
        <begin position="243"/>
        <end position="291"/>
    </location>
</feature>
<dbReference type="Pfam" id="PF01805">
    <property type="entry name" value="Surp"/>
    <property type="match status" value="1"/>
</dbReference>
<dbReference type="SUPFAM" id="SSF109905">
    <property type="entry name" value="Surp module (SWAP domain)"/>
    <property type="match status" value="1"/>
</dbReference>
<feature type="compositionally biased region" description="Pro residues" evidence="3">
    <location>
        <begin position="23"/>
        <end position="34"/>
    </location>
</feature>
<dbReference type="InterPro" id="IPR052650">
    <property type="entry name" value="Zinc_finger_CCCH"/>
</dbReference>
<sequence>MHGQGNYGAAPRQDPYTNTPFHQRPPGPPPPPPSISQGLIPMVQQGRPPIQMYPNASTGLPQQGPINSVLSNVINNQPYLTAPPPHPPPGVHSTSQMQQHSHWTPNASYASPAGLPSAPRVLLPPPHPQASRFYTSPQGGSFEHVMPLSRNDPTGPPPPPPPSSLPGSAPFPRSSSSSHSPNTNVKTTALSASEPAFHPNVSHEMAASSPVGDGGKGAIANENLPTDLPTAPPKPADDRIARKIEVLCQFIARNGPEFENMTRLRESANPEFKFLFGGEPGTEAAVAHEYFLWAKRKSYLESLGRVVSSNAPLRQSEDFLSQQGTTTGGGVPGSPADSDMDMEDDITHPLEESPSSSSVKQSHETISLSNGIEKEQQLQSFDATAEPVIVTGAVEENLTYSRYSESGSRDPRQNEDESVMGKSFEVLDSVSSKDAGAPANLNTSATLHEVLSKASTPAELGEIRVEKHPNLPSKQGSSPFRLLPDYPSDEGSGDEDHRVDSMPATSVPSVAVDSTSHRPDDGFNLGTNRGADGVLEPEGLQYLAQSSKYHLKSKDEGVEQVSNLEKKKDAKTSCSTLKVDEFGRLIREGDSDSDRDGSPRYSRRKRSRSRSRSRSQDRRRRRSPRRRNERRGRSRSFSPRRRRSRSKSPPSRHGGETTRRDRRPECFDFLKGKCYRGASCRYSHHEEKSDRSRSNRSNRQQFEDSLKSTSAVQERLEMRYKKSSSAINQSSRNEELRCVDALPFTEEKKDTVETDGSTATAHSLGKSSDFEHSVRLADGCLENADVKSSAIDESKLQQSQNQLSEQFPPNADHHYQYTNASKSAAVDMQSPVTVHPVADNTHLKNETAINPSCTSSFSGRKHFGPVNSLTQSVVPMEPVLPATNYLSDIPAPFPSVASVSSSSCNQETPRDSNLALPASNFPHQVSYAHSHFSFPSNQSWNSVLPPPPPPHLPGPTYLAPRLHNGAVPVQFTQNMSQPPTNDYYSQTSARPYLPGFPHPSNVGQNQGGPGKAGPGTYPSSSYGQERLLSQPMRFSEDSGLNRQSFPGENRPTPDEISQPLPQPSYAVELPAASSVSALHGENIKQNSILPSEFKGNQSSMLSNLGVSRIPDHFNPYASTFEQPLSLKLSSNVSVQEDQKPFIGSAPETASSEIPADGRAVTGLGSFQPAEGALLNTGDDSYDPLFDSMEPSSNLVRNSLHGKTLEITDDSDGMLRFSGSNKPLDGREKKQKVGGPSDASGSLENDEFGETADAEVGAVENGSPSNPLDPADDGVGEIEIDQVKSPGKSKRTKESRSMRLFKIAIANFVKEVLKPSWRQGNMSKEAFKTIVKKTVDRVSGAMKSHQIPKSQAKINHYIDSSQRKLTKLVMGYVDKYVKV</sequence>
<feature type="region of interest" description="Disordered" evidence="3">
    <location>
        <begin position="320"/>
        <end position="366"/>
    </location>
</feature>
<feature type="region of interest" description="Disordered" evidence="3">
    <location>
        <begin position="680"/>
        <end position="712"/>
    </location>
</feature>
<feature type="region of interest" description="Disordered" evidence="3">
    <location>
        <begin position="552"/>
        <end position="663"/>
    </location>
</feature>
<dbReference type="PANTHER" id="PTHR36886">
    <property type="entry name" value="PROTEIN FRIGIDA-ESSENTIAL 1"/>
    <property type="match status" value="1"/>
</dbReference>
<feature type="compositionally biased region" description="Pro residues" evidence="3">
    <location>
        <begin position="154"/>
        <end position="164"/>
    </location>
</feature>
<feature type="compositionally biased region" description="Polar residues" evidence="3">
    <location>
        <begin position="971"/>
        <end position="989"/>
    </location>
</feature>
<protein>
    <submittedName>
        <fullName evidence="6">OLC1v1012026C1</fullName>
    </submittedName>
</protein>
<feature type="compositionally biased region" description="Polar residues" evidence="3">
    <location>
        <begin position="503"/>
        <end position="514"/>
    </location>
</feature>
<feature type="compositionally biased region" description="Low complexity" evidence="3">
    <location>
        <begin position="165"/>
        <end position="181"/>
    </location>
</feature>
<feature type="zinc finger region" description="C3H1-type" evidence="2">
    <location>
        <begin position="660"/>
        <end position="687"/>
    </location>
</feature>
<keyword evidence="2" id="KW-0862">Zinc</keyword>
<organism evidence="6 7">
    <name type="scientific">Oldenlandia corymbosa var. corymbosa</name>
    <dbReference type="NCBI Taxonomy" id="529605"/>
    <lineage>
        <taxon>Eukaryota</taxon>
        <taxon>Viridiplantae</taxon>
        <taxon>Streptophyta</taxon>
        <taxon>Embryophyta</taxon>
        <taxon>Tracheophyta</taxon>
        <taxon>Spermatophyta</taxon>
        <taxon>Magnoliopsida</taxon>
        <taxon>eudicotyledons</taxon>
        <taxon>Gunneridae</taxon>
        <taxon>Pentapetalae</taxon>
        <taxon>asterids</taxon>
        <taxon>lamiids</taxon>
        <taxon>Gentianales</taxon>
        <taxon>Rubiaceae</taxon>
        <taxon>Rubioideae</taxon>
        <taxon>Spermacoceae</taxon>
        <taxon>Hedyotis-Oldenlandia complex</taxon>
        <taxon>Oldenlandia</taxon>
    </lineage>
</organism>
<dbReference type="GO" id="GO:0006397">
    <property type="term" value="P:mRNA processing"/>
    <property type="evidence" value="ECO:0007669"/>
    <property type="project" value="UniProtKB-KW"/>
</dbReference>
<dbReference type="GO" id="GO:0008270">
    <property type="term" value="F:zinc ion binding"/>
    <property type="evidence" value="ECO:0007669"/>
    <property type="project" value="UniProtKB-KW"/>
</dbReference>
<dbReference type="PROSITE" id="PS50103">
    <property type="entry name" value="ZF_C3H1"/>
    <property type="match status" value="1"/>
</dbReference>
<feature type="region of interest" description="Disordered" evidence="3">
    <location>
        <begin position="1"/>
        <end position="186"/>
    </location>
</feature>
<dbReference type="PANTHER" id="PTHR36886:SF7">
    <property type="entry name" value="EXPRESSED PROTEIN"/>
    <property type="match status" value="1"/>
</dbReference>
<feature type="compositionally biased region" description="Acidic residues" evidence="3">
    <location>
        <begin position="1243"/>
        <end position="1252"/>
    </location>
</feature>
<feature type="compositionally biased region" description="Basic and acidic residues" evidence="3">
    <location>
        <begin position="653"/>
        <end position="663"/>
    </location>
</feature>
<feature type="compositionally biased region" description="Polar residues" evidence="3">
    <location>
        <begin position="92"/>
        <end position="109"/>
    </location>
</feature>
<dbReference type="Proteomes" id="UP001161247">
    <property type="component" value="Chromosome 7"/>
</dbReference>
<gene>
    <name evidence="6" type="ORF">OLC1_LOCUS19053</name>
</gene>
<feature type="compositionally biased region" description="Basic and acidic residues" evidence="3">
    <location>
        <begin position="683"/>
        <end position="693"/>
    </location>
</feature>
<evidence type="ECO:0000256" key="2">
    <source>
        <dbReference type="PROSITE-ProRule" id="PRU00723"/>
    </source>
</evidence>
<dbReference type="Gene3D" id="3.30.1370.210">
    <property type="match status" value="1"/>
</dbReference>
<evidence type="ECO:0000256" key="1">
    <source>
        <dbReference type="ARBA" id="ARBA00022664"/>
    </source>
</evidence>
<feature type="region of interest" description="Disordered" evidence="3">
    <location>
        <begin position="204"/>
        <end position="235"/>
    </location>
</feature>
<dbReference type="PROSITE" id="PS50128">
    <property type="entry name" value="SURP"/>
    <property type="match status" value="1"/>
</dbReference>
<feature type="compositionally biased region" description="Pro residues" evidence="3">
    <location>
        <begin position="81"/>
        <end position="90"/>
    </location>
</feature>
<dbReference type="InterPro" id="IPR000571">
    <property type="entry name" value="Znf_CCCH"/>
</dbReference>
<dbReference type="InterPro" id="IPR035967">
    <property type="entry name" value="SWAP/Surp_sf"/>
</dbReference>
<evidence type="ECO:0000259" key="5">
    <source>
        <dbReference type="PROSITE" id="PS50128"/>
    </source>
</evidence>
<feature type="region of interest" description="Disordered" evidence="3">
    <location>
        <begin position="461"/>
        <end position="539"/>
    </location>
</feature>
<name>A0AAV1DV59_OLDCO</name>
<feature type="compositionally biased region" description="Basic and acidic residues" evidence="3">
    <location>
        <begin position="578"/>
        <end position="598"/>
    </location>
</feature>
<feature type="region of interest" description="Disordered" evidence="3">
    <location>
        <begin position="1209"/>
        <end position="1293"/>
    </location>
</feature>
<feature type="compositionally biased region" description="Polar residues" evidence="3">
    <location>
        <begin position="54"/>
        <end position="79"/>
    </location>
</feature>
<evidence type="ECO:0000256" key="3">
    <source>
        <dbReference type="SAM" id="MobiDB-lite"/>
    </source>
</evidence>
<feature type="domain" description="C3H1-type" evidence="4">
    <location>
        <begin position="660"/>
        <end position="687"/>
    </location>
</feature>
<feature type="region of interest" description="Disordered" evidence="3">
    <location>
        <begin position="749"/>
        <end position="768"/>
    </location>
</feature>
<proteinExistence type="predicted"/>
<feature type="region of interest" description="Disordered" evidence="3">
    <location>
        <begin position="971"/>
        <end position="1058"/>
    </location>
</feature>
<keyword evidence="2" id="KW-0863">Zinc-finger</keyword>
<dbReference type="SMART" id="SM00356">
    <property type="entry name" value="ZnF_C3H1"/>
    <property type="match status" value="1"/>
</dbReference>
<feature type="region of interest" description="Disordered" evidence="3">
    <location>
        <begin position="1142"/>
        <end position="1196"/>
    </location>
</feature>
<reference evidence="6" key="1">
    <citation type="submission" date="2023-03" db="EMBL/GenBank/DDBJ databases">
        <authorList>
            <person name="Julca I."/>
        </authorList>
    </citation>
    <scope>NUCLEOTIDE SEQUENCE</scope>
</reference>